<evidence type="ECO:0008006" key="2">
    <source>
        <dbReference type="Google" id="ProtNLM"/>
    </source>
</evidence>
<dbReference type="Pfam" id="PF00491">
    <property type="entry name" value="Arginase"/>
    <property type="match status" value="1"/>
</dbReference>
<name>A0A0F8Y065_9ZZZZ</name>
<gene>
    <name evidence="1" type="ORF">LCGC14_2518130</name>
</gene>
<comment type="caution">
    <text evidence="1">The sequence shown here is derived from an EMBL/GenBank/DDBJ whole genome shotgun (WGS) entry which is preliminary data.</text>
</comment>
<accession>A0A0F8Y065</accession>
<dbReference type="InterPro" id="IPR023696">
    <property type="entry name" value="Ureohydrolase_dom_sf"/>
</dbReference>
<dbReference type="InterPro" id="IPR006035">
    <property type="entry name" value="Ureohydrolase"/>
</dbReference>
<dbReference type="AlphaFoldDB" id="A0A0F8Y065"/>
<dbReference type="EMBL" id="LAZR01070373">
    <property type="protein sequence ID" value="KKK41761.1"/>
    <property type="molecule type" value="Genomic_DNA"/>
</dbReference>
<proteinExistence type="predicted"/>
<protein>
    <recommendedName>
        <fullName evidence="2">Arginase family protein</fullName>
    </recommendedName>
</protein>
<dbReference type="PROSITE" id="PS51409">
    <property type="entry name" value="ARGINASE_2"/>
    <property type="match status" value="1"/>
</dbReference>
<feature type="non-terminal residue" evidence="1">
    <location>
        <position position="120"/>
    </location>
</feature>
<dbReference type="Gene3D" id="3.40.800.10">
    <property type="entry name" value="Ureohydrolase domain"/>
    <property type="match status" value="1"/>
</dbReference>
<organism evidence="1">
    <name type="scientific">marine sediment metagenome</name>
    <dbReference type="NCBI Taxonomy" id="412755"/>
    <lineage>
        <taxon>unclassified sequences</taxon>
        <taxon>metagenomes</taxon>
        <taxon>ecological metagenomes</taxon>
    </lineage>
</organism>
<sequence length="120" mass="13189">MVNARDVPSLRGLGIIGFSTRGRPVFRKPPETLREIAEAIESPEARGGVVVPIKGIRRIGLPSDIKITASSSVDDIRKDLLKKEKPLIILGGEHLITLGTYPSFPKETGFIVFDAHYDLR</sequence>
<evidence type="ECO:0000313" key="1">
    <source>
        <dbReference type="EMBL" id="KKK41761.1"/>
    </source>
</evidence>
<dbReference type="SUPFAM" id="SSF52768">
    <property type="entry name" value="Arginase/deacetylase"/>
    <property type="match status" value="1"/>
</dbReference>
<reference evidence="1" key="1">
    <citation type="journal article" date="2015" name="Nature">
        <title>Complex archaea that bridge the gap between prokaryotes and eukaryotes.</title>
        <authorList>
            <person name="Spang A."/>
            <person name="Saw J.H."/>
            <person name="Jorgensen S.L."/>
            <person name="Zaremba-Niedzwiedzka K."/>
            <person name="Martijn J."/>
            <person name="Lind A.E."/>
            <person name="van Eijk R."/>
            <person name="Schleper C."/>
            <person name="Guy L."/>
            <person name="Ettema T.J."/>
        </authorList>
    </citation>
    <scope>NUCLEOTIDE SEQUENCE</scope>
</reference>
<dbReference type="GO" id="GO:0046872">
    <property type="term" value="F:metal ion binding"/>
    <property type="evidence" value="ECO:0007669"/>
    <property type="project" value="InterPro"/>
</dbReference>